<dbReference type="EMBL" id="FPCH01000002">
    <property type="protein sequence ID" value="SFV32183.1"/>
    <property type="molecule type" value="Genomic_DNA"/>
</dbReference>
<accession>A0A1I7NCA0</accession>
<dbReference type="AlphaFoldDB" id="A0A1I7NCA0"/>
<evidence type="ECO:0000313" key="1">
    <source>
        <dbReference type="EMBL" id="SFV32183.1"/>
    </source>
</evidence>
<protein>
    <submittedName>
        <fullName evidence="1">Uncharacterized protein</fullName>
    </submittedName>
</protein>
<keyword evidence="2" id="KW-1185">Reference proteome</keyword>
<reference evidence="2" key="1">
    <citation type="submission" date="2016-10" db="EMBL/GenBank/DDBJ databases">
        <authorList>
            <person name="Varghese N."/>
            <person name="Submissions S."/>
        </authorList>
    </citation>
    <scope>NUCLEOTIDE SEQUENCE [LARGE SCALE GENOMIC DNA]</scope>
    <source>
        <strain evidence="2">DSM 1565</strain>
    </source>
</reference>
<name>A0A1I7NCA0_9HYPH</name>
<sequence>MAADGDRSGPRAVGSRPSSLLHWLSDRVNFRLFIHTLAAKRTVSRNMSKDEKLPATIRASDYLEICREKALDAYTIEEAIYWHNEIITELSIELHTVQTMHWPDTVKASMMIALEDRLSQHAGAVTRLAGILERNEQLIWQP</sequence>
<dbReference type="Proteomes" id="UP000199423">
    <property type="component" value="Unassembled WGS sequence"/>
</dbReference>
<organism evidence="1 2">
    <name type="scientific">Hyphomicrobium facile</name>
    <dbReference type="NCBI Taxonomy" id="51670"/>
    <lineage>
        <taxon>Bacteria</taxon>
        <taxon>Pseudomonadati</taxon>
        <taxon>Pseudomonadota</taxon>
        <taxon>Alphaproteobacteria</taxon>
        <taxon>Hyphomicrobiales</taxon>
        <taxon>Hyphomicrobiaceae</taxon>
        <taxon>Hyphomicrobium</taxon>
    </lineage>
</organism>
<evidence type="ECO:0000313" key="2">
    <source>
        <dbReference type="Proteomes" id="UP000199423"/>
    </source>
</evidence>
<gene>
    <name evidence="1" type="ORF">SAMN04488557_1508</name>
</gene>
<proteinExistence type="predicted"/>